<dbReference type="OrthoDB" id="9816185at2"/>
<dbReference type="STRING" id="320787.CA2015_1775"/>
<dbReference type="PANTHER" id="PTHR33877:SF2">
    <property type="entry name" value="OS07G0170200 PROTEIN"/>
    <property type="match status" value="1"/>
</dbReference>
<dbReference type="InterPro" id="IPR052892">
    <property type="entry name" value="NA-targeting_endonuclease"/>
</dbReference>
<dbReference type="GO" id="GO:0004519">
    <property type="term" value="F:endonuclease activity"/>
    <property type="evidence" value="ECO:0007669"/>
    <property type="project" value="UniProtKB-KW"/>
</dbReference>
<evidence type="ECO:0000259" key="1">
    <source>
        <dbReference type="SMART" id="SM00507"/>
    </source>
</evidence>
<protein>
    <submittedName>
        <fullName evidence="2">HNH endonuclease</fullName>
    </submittedName>
</protein>
<dbReference type="Gene3D" id="1.10.30.50">
    <property type="match status" value="1"/>
</dbReference>
<dbReference type="Proteomes" id="UP000036520">
    <property type="component" value="Chromosome"/>
</dbReference>
<evidence type="ECO:0000313" key="3">
    <source>
        <dbReference type="Proteomes" id="UP000036520"/>
    </source>
</evidence>
<dbReference type="SMART" id="SM00507">
    <property type="entry name" value="HNHc"/>
    <property type="match status" value="1"/>
</dbReference>
<dbReference type="RefSeq" id="WP_048641567.1">
    <property type="nucleotide sequence ID" value="NZ_CP012040.1"/>
</dbReference>
<keyword evidence="2" id="KW-0255">Endonuclease</keyword>
<dbReference type="AlphaFoldDB" id="A0A0H4PEG9"/>
<accession>A0A0H4PEG9</accession>
<evidence type="ECO:0000313" key="2">
    <source>
        <dbReference type="EMBL" id="AKP51208.1"/>
    </source>
</evidence>
<sequence length="258" mass="30053">MKKYILSKAEEIITQAEEPEYESISVRDFLMEFDYATKYLPRFLKVRSFALYMLFFKRAYYSIGNRKIKLKISALGQNMLSNFGNPMSKDVVKRGINDLVKFGILEKLQRPGKINEYIVKLPSEIKAIKKLIKIEDTIEESIYGDSEEDILTDENKRNEILKRDNQKCFYCLCELKAPDFYLNHIHEKANGGYDWKSNLVSSCRTCNTVKNAENVDTILLSNLRKGLILKSEYLEQKSKLDKLKAEYQKVKENLGNIP</sequence>
<dbReference type="CDD" id="cd00085">
    <property type="entry name" value="HNHc"/>
    <property type="match status" value="1"/>
</dbReference>
<feature type="domain" description="HNH nuclease" evidence="1">
    <location>
        <begin position="155"/>
        <end position="208"/>
    </location>
</feature>
<keyword evidence="2" id="KW-0540">Nuclease</keyword>
<reference evidence="2 3" key="1">
    <citation type="submission" date="2015-07" db="EMBL/GenBank/DDBJ databases">
        <authorList>
            <person name="Kim K.M."/>
        </authorList>
    </citation>
    <scope>NUCLEOTIDE SEQUENCE [LARGE SCALE GENOMIC DNA]</scope>
    <source>
        <strain evidence="2 3">KCTC 12363</strain>
    </source>
</reference>
<dbReference type="GO" id="GO:0003676">
    <property type="term" value="F:nucleic acid binding"/>
    <property type="evidence" value="ECO:0007669"/>
    <property type="project" value="InterPro"/>
</dbReference>
<proteinExistence type="predicted"/>
<dbReference type="EMBL" id="CP012040">
    <property type="protein sequence ID" value="AKP51208.1"/>
    <property type="molecule type" value="Genomic_DNA"/>
</dbReference>
<dbReference type="InterPro" id="IPR003615">
    <property type="entry name" value="HNH_nuc"/>
</dbReference>
<dbReference type="GO" id="GO:0008270">
    <property type="term" value="F:zinc ion binding"/>
    <property type="evidence" value="ECO:0007669"/>
    <property type="project" value="InterPro"/>
</dbReference>
<keyword evidence="2" id="KW-0378">Hydrolase</keyword>
<dbReference type="Pfam" id="PF14279">
    <property type="entry name" value="HNH_5"/>
    <property type="match status" value="1"/>
</dbReference>
<gene>
    <name evidence="2" type="ORF">CA2015_1775</name>
</gene>
<organism evidence="2 3">
    <name type="scientific">Cyclobacterium amurskyense</name>
    <dbReference type="NCBI Taxonomy" id="320787"/>
    <lineage>
        <taxon>Bacteria</taxon>
        <taxon>Pseudomonadati</taxon>
        <taxon>Bacteroidota</taxon>
        <taxon>Cytophagia</taxon>
        <taxon>Cytophagales</taxon>
        <taxon>Cyclobacteriaceae</taxon>
        <taxon>Cyclobacterium</taxon>
    </lineage>
</organism>
<dbReference type="PANTHER" id="PTHR33877">
    <property type="entry name" value="SLL1193 PROTEIN"/>
    <property type="match status" value="1"/>
</dbReference>
<dbReference type="InterPro" id="IPR029471">
    <property type="entry name" value="HNH_5"/>
</dbReference>
<dbReference type="KEGG" id="camu:CA2015_1775"/>
<keyword evidence="3" id="KW-1185">Reference proteome</keyword>
<name>A0A0H4PEG9_9BACT</name>